<dbReference type="GeneID" id="20250411"/>
<dbReference type="Proteomes" id="UP000030746">
    <property type="component" value="Unassembled WGS sequence"/>
</dbReference>
<keyword evidence="4" id="KW-1185">Reference proteome</keyword>
<organism evidence="3 4">
    <name type="scientific">Lottia gigantea</name>
    <name type="common">Giant owl limpet</name>
    <dbReference type="NCBI Taxonomy" id="225164"/>
    <lineage>
        <taxon>Eukaryota</taxon>
        <taxon>Metazoa</taxon>
        <taxon>Spiralia</taxon>
        <taxon>Lophotrochozoa</taxon>
        <taxon>Mollusca</taxon>
        <taxon>Gastropoda</taxon>
        <taxon>Patellogastropoda</taxon>
        <taxon>Lottioidea</taxon>
        <taxon>Lottiidae</taxon>
        <taxon>Lottia</taxon>
    </lineage>
</organism>
<dbReference type="RefSeq" id="XP_009044690.1">
    <property type="nucleotide sequence ID" value="XM_009046442.1"/>
</dbReference>
<evidence type="ECO:0000256" key="1">
    <source>
        <dbReference type="SAM" id="Phobius"/>
    </source>
</evidence>
<evidence type="ECO:0000313" key="3">
    <source>
        <dbReference type="EMBL" id="ESP04647.1"/>
    </source>
</evidence>
<evidence type="ECO:0000256" key="2">
    <source>
        <dbReference type="SAM" id="SignalP"/>
    </source>
</evidence>
<keyword evidence="1" id="KW-1133">Transmembrane helix</keyword>
<evidence type="ECO:0000313" key="4">
    <source>
        <dbReference type="Proteomes" id="UP000030746"/>
    </source>
</evidence>
<keyword evidence="1" id="KW-0812">Transmembrane</keyword>
<dbReference type="InterPro" id="IPR045219">
    <property type="entry name" value="PKAT"/>
</dbReference>
<sequence length="478" mass="53854">MAFLTFIYAALLLNLTGSSISKITGQNGHEDDPPSSSIAPATIPTVDPPLKTNYTVILSYSGPAVLDSMITFQARLYDRFGHYEQSKKFHYTWSNTANQSYEETWGDYQSSLYKVFPSDMIERGQYLVTVSVTGVGKHMLAFASLPFILTESLNGQLSLNQSLPYQRNASVFATGEKLQLKLNLSDKFDRLLSHEYFWYIDGEFKDYSTVPSYNMSLSKPGNHTVEVTVFVTFLDDFGVRNRTIPYEHSNSKSCSAVSMFDKCGSYVHHVHAKDPLSIVRIDGGTSVGVNSFITLNISCLGSSPTGVCWNVTKLNRKKLNETYSCVPKTFNSTNCFHRINVKPEEKGWHDVQLSVYNDVSYLNGHYFIFAYNPDKHSSPMLTVPIVFSILVCIIVIIGGVYLWKMKKKPFIEVADFEFHPSIARNESYISLSVVLSRMKKYFKKSGRTLSVQSCDPQIPSNRPDADSSETSRLIYETL</sequence>
<accession>V4BFJ7</accession>
<dbReference type="EMBL" id="KB199676">
    <property type="protein sequence ID" value="ESP04647.1"/>
    <property type="molecule type" value="Genomic_DNA"/>
</dbReference>
<reference evidence="3 4" key="1">
    <citation type="journal article" date="2013" name="Nature">
        <title>Insights into bilaterian evolution from three spiralian genomes.</title>
        <authorList>
            <person name="Simakov O."/>
            <person name="Marletaz F."/>
            <person name="Cho S.J."/>
            <person name="Edsinger-Gonzales E."/>
            <person name="Havlak P."/>
            <person name="Hellsten U."/>
            <person name="Kuo D.H."/>
            <person name="Larsson T."/>
            <person name="Lv J."/>
            <person name="Arendt D."/>
            <person name="Savage R."/>
            <person name="Osoegawa K."/>
            <person name="de Jong P."/>
            <person name="Grimwood J."/>
            <person name="Chapman J.A."/>
            <person name="Shapiro H."/>
            <person name="Aerts A."/>
            <person name="Otillar R.P."/>
            <person name="Terry A.Y."/>
            <person name="Boore J.L."/>
            <person name="Grigoriev I.V."/>
            <person name="Lindberg D.R."/>
            <person name="Seaver E.C."/>
            <person name="Weisblat D.A."/>
            <person name="Putnam N.H."/>
            <person name="Rokhsar D.S."/>
        </authorList>
    </citation>
    <scope>NUCLEOTIDE SEQUENCE [LARGE SCALE GENOMIC DNA]</scope>
</reference>
<dbReference type="CTD" id="20250411"/>
<dbReference type="PANTHER" id="PTHR11861">
    <property type="entry name" value="MELANOCYTE PROTEIN PMEL 17-RELATED"/>
    <property type="match status" value="1"/>
</dbReference>
<feature type="chain" id="PRO_5004718064" description="PKD/REJ-like domain-containing protein" evidence="2">
    <location>
        <begin position="22"/>
        <end position="478"/>
    </location>
</feature>
<protein>
    <recommendedName>
        <fullName evidence="5">PKD/REJ-like domain-containing protein</fullName>
    </recommendedName>
</protein>
<dbReference type="OrthoDB" id="6500045at2759"/>
<proteinExistence type="predicted"/>
<dbReference type="AlphaFoldDB" id="V4BFJ7"/>
<dbReference type="PANTHER" id="PTHR11861:SF8">
    <property type="entry name" value="PKD DOMAIN-CONTAINING PROTEIN"/>
    <property type="match status" value="1"/>
</dbReference>
<dbReference type="OMA" id="PPLTMCW"/>
<gene>
    <name evidence="3" type="ORF">LOTGIDRAFT_237291</name>
</gene>
<keyword evidence="2" id="KW-0732">Signal</keyword>
<feature type="transmembrane region" description="Helical" evidence="1">
    <location>
        <begin position="381"/>
        <end position="403"/>
    </location>
</feature>
<dbReference type="KEGG" id="lgi:LOTGIDRAFT_237291"/>
<name>V4BFJ7_LOTGI</name>
<dbReference type="HOGENOM" id="CLU_571466_0_0_1"/>
<feature type="signal peptide" evidence="2">
    <location>
        <begin position="1"/>
        <end position="21"/>
    </location>
</feature>
<keyword evidence="1" id="KW-0472">Membrane</keyword>
<evidence type="ECO:0008006" key="5">
    <source>
        <dbReference type="Google" id="ProtNLM"/>
    </source>
</evidence>
<dbReference type="GO" id="GO:0005886">
    <property type="term" value="C:plasma membrane"/>
    <property type="evidence" value="ECO:0007669"/>
    <property type="project" value="TreeGrafter"/>
</dbReference>